<dbReference type="EC" id="2.2.1.6" evidence="6"/>
<dbReference type="Gene3D" id="3.40.50.970">
    <property type="match status" value="2"/>
</dbReference>
<dbReference type="Proteomes" id="UP000244928">
    <property type="component" value="Chromosome"/>
</dbReference>
<evidence type="ECO:0000256" key="8">
    <source>
        <dbReference type="ARBA" id="ARBA00022723"/>
    </source>
</evidence>
<dbReference type="PROSITE" id="PS00187">
    <property type="entry name" value="TPP_ENZYMES"/>
    <property type="match status" value="1"/>
</dbReference>
<evidence type="ECO:0000256" key="5">
    <source>
        <dbReference type="ARBA" id="ARBA00007812"/>
    </source>
</evidence>
<comment type="pathway">
    <text evidence="4">Amino-acid biosynthesis; L-valine biosynthesis; L-valine from pyruvate: step 1/4.</text>
</comment>
<keyword evidence="8" id="KW-0479">Metal-binding</keyword>
<dbReference type="InterPro" id="IPR000399">
    <property type="entry name" value="TPP-bd_CS"/>
</dbReference>
<organism evidence="18 19">
    <name type="scientific">Dietzia lutea</name>
    <dbReference type="NCBI Taxonomy" id="546160"/>
    <lineage>
        <taxon>Bacteria</taxon>
        <taxon>Bacillati</taxon>
        <taxon>Actinomycetota</taxon>
        <taxon>Actinomycetes</taxon>
        <taxon>Mycobacteriales</taxon>
        <taxon>Dietziaceae</taxon>
        <taxon>Dietzia</taxon>
    </lineage>
</organism>
<keyword evidence="11" id="KW-0028">Amino-acid biosynthesis</keyword>
<feature type="domain" description="Thiamine pyrophosphate enzyme N-terminal TPP-binding" evidence="17">
    <location>
        <begin position="23"/>
        <end position="131"/>
    </location>
</feature>
<feature type="domain" description="Thiamine pyrophosphate enzyme TPP-binding" evidence="16">
    <location>
        <begin position="431"/>
        <end position="578"/>
    </location>
</feature>
<dbReference type="GO" id="GO:0050660">
    <property type="term" value="F:flavin adenine dinucleotide binding"/>
    <property type="evidence" value="ECO:0007669"/>
    <property type="project" value="TreeGrafter"/>
</dbReference>
<dbReference type="Pfam" id="PF00205">
    <property type="entry name" value="TPP_enzyme_M"/>
    <property type="match status" value="1"/>
</dbReference>
<keyword evidence="19" id="KW-1185">Reference proteome</keyword>
<comment type="cofactor">
    <cofactor evidence="2">
        <name>thiamine diphosphate</name>
        <dbReference type="ChEBI" id="CHEBI:58937"/>
    </cofactor>
</comment>
<dbReference type="InterPro" id="IPR011766">
    <property type="entry name" value="TPP_enzyme_TPP-bd"/>
</dbReference>
<dbReference type="RefSeq" id="WP_108849261.1">
    <property type="nucleotide sequence ID" value="NZ_CP015449.1"/>
</dbReference>
<name>A0A2S1RCG1_9ACTN</name>
<dbReference type="InterPro" id="IPR045229">
    <property type="entry name" value="TPP_enz"/>
</dbReference>
<evidence type="ECO:0000313" key="18">
    <source>
        <dbReference type="EMBL" id="AWH93954.1"/>
    </source>
</evidence>
<reference evidence="18 19" key="1">
    <citation type="submission" date="2016-04" db="EMBL/GenBank/DDBJ databases">
        <title>Complete genome sequence of Dietzia lutea YIM 80766T, a strain isolated from desert soil in Egypt.</title>
        <authorList>
            <person name="Zhao J."/>
            <person name="Hu B."/>
            <person name="Geng S."/>
            <person name="Nie Y."/>
            <person name="Tang Y."/>
        </authorList>
    </citation>
    <scope>NUCLEOTIDE SEQUENCE [LARGE SCALE GENOMIC DNA]</scope>
    <source>
        <strain evidence="18 19">YIM 80766</strain>
    </source>
</reference>
<accession>A0A2S1RCG1</accession>
<dbReference type="GO" id="GO:0009099">
    <property type="term" value="P:L-valine biosynthetic process"/>
    <property type="evidence" value="ECO:0007669"/>
    <property type="project" value="UniProtKB-UniPathway"/>
</dbReference>
<protein>
    <recommendedName>
        <fullName evidence="6">acetolactate synthase</fullName>
        <ecNumber evidence="6">2.2.1.6</ecNumber>
    </recommendedName>
</protein>
<dbReference type="SUPFAM" id="SSF52518">
    <property type="entry name" value="Thiamin diphosphate-binding fold (THDP-binding)"/>
    <property type="match status" value="2"/>
</dbReference>
<dbReference type="InterPro" id="IPR012001">
    <property type="entry name" value="Thiamin_PyroP_enz_TPP-bd_dom"/>
</dbReference>
<evidence type="ECO:0000259" key="15">
    <source>
        <dbReference type="Pfam" id="PF00205"/>
    </source>
</evidence>
<comment type="cofactor">
    <cofactor evidence="1">
        <name>Mg(2+)</name>
        <dbReference type="ChEBI" id="CHEBI:18420"/>
    </cofactor>
</comment>
<dbReference type="GO" id="GO:0030976">
    <property type="term" value="F:thiamine pyrophosphate binding"/>
    <property type="evidence" value="ECO:0007669"/>
    <property type="project" value="InterPro"/>
</dbReference>
<evidence type="ECO:0000313" key="19">
    <source>
        <dbReference type="Proteomes" id="UP000244928"/>
    </source>
</evidence>
<evidence type="ECO:0000256" key="11">
    <source>
        <dbReference type="ARBA" id="ARBA00023304"/>
    </source>
</evidence>
<evidence type="ECO:0000256" key="7">
    <source>
        <dbReference type="ARBA" id="ARBA00022630"/>
    </source>
</evidence>
<keyword evidence="7" id="KW-0285">Flavoprotein</keyword>
<evidence type="ECO:0000256" key="9">
    <source>
        <dbReference type="ARBA" id="ARBA00022827"/>
    </source>
</evidence>
<keyword evidence="9" id="KW-0274">FAD</keyword>
<dbReference type="EMBL" id="CP015449">
    <property type="protein sequence ID" value="AWH93954.1"/>
    <property type="molecule type" value="Genomic_DNA"/>
</dbReference>
<evidence type="ECO:0000256" key="1">
    <source>
        <dbReference type="ARBA" id="ARBA00001946"/>
    </source>
</evidence>
<evidence type="ECO:0000256" key="13">
    <source>
        <dbReference type="RuleBase" id="RU362132"/>
    </source>
</evidence>
<dbReference type="CDD" id="cd07035">
    <property type="entry name" value="TPP_PYR_POX_like"/>
    <property type="match status" value="1"/>
</dbReference>
<evidence type="ECO:0000259" key="16">
    <source>
        <dbReference type="Pfam" id="PF02775"/>
    </source>
</evidence>
<dbReference type="Gene3D" id="3.40.50.1220">
    <property type="entry name" value="TPP-binding domain"/>
    <property type="match status" value="1"/>
</dbReference>
<dbReference type="PANTHER" id="PTHR18968">
    <property type="entry name" value="THIAMINE PYROPHOSPHATE ENZYMES"/>
    <property type="match status" value="1"/>
</dbReference>
<evidence type="ECO:0000256" key="3">
    <source>
        <dbReference type="ARBA" id="ARBA00004974"/>
    </source>
</evidence>
<dbReference type="GO" id="GO:0000287">
    <property type="term" value="F:magnesium ion binding"/>
    <property type="evidence" value="ECO:0007669"/>
    <property type="project" value="InterPro"/>
</dbReference>
<comment type="pathway">
    <text evidence="3">Amino-acid biosynthesis; L-isoleucine biosynthesis; L-isoleucine from 2-oxobutanoate: step 1/4.</text>
</comment>
<evidence type="ECO:0000256" key="6">
    <source>
        <dbReference type="ARBA" id="ARBA00013145"/>
    </source>
</evidence>
<dbReference type="GO" id="GO:0009097">
    <property type="term" value="P:isoleucine biosynthetic process"/>
    <property type="evidence" value="ECO:0007669"/>
    <property type="project" value="UniProtKB-UniPathway"/>
</dbReference>
<dbReference type="InterPro" id="IPR029035">
    <property type="entry name" value="DHS-like_NAD/FAD-binding_dom"/>
</dbReference>
<dbReference type="UniPathway" id="UPA00049">
    <property type="reaction ID" value="UER00059"/>
</dbReference>
<evidence type="ECO:0000256" key="4">
    <source>
        <dbReference type="ARBA" id="ARBA00005025"/>
    </source>
</evidence>
<dbReference type="KEGG" id="dlu:A6035_11995"/>
<evidence type="ECO:0000259" key="17">
    <source>
        <dbReference type="Pfam" id="PF02776"/>
    </source>
</evidence>
<dbReference type="UniPathway" id="UPA00047">
    <property type="reaction ID" value="UER00055"/>
</dbReference>
<comment type="catalytic activity">
    <reaction evidence="12">
        <text>2 pyruvate + H(+) = (2S)-2-acetolactate + CO2</text>
        <dbReference type="Rhea" id="RHEA:25249"/>
        <dbReference type="ChEBI" id="CHEBI:15361"/>
        <dbReference type="ChEBI" id="CHEBI:15378"/>
        <dbReference type="ChEBI" id="CHEBI:16526"/>
        <dbReference type="ChEBI" id="CHEBI:58476"/>
        <dbReference type="EC" id="2.2.1.6"/>
    </reaction>
</comment>
<feature type="region of interest" description="Disordered" evidence="14">
    <location>
        <begin position="189"/>
        <end position="226"/>
    </location>
</feature>
<evidence type="ECO:0000256" key="12">
    <source>
        <dbReference type="ARBA" id="ARBA00048670"/>
    </source>
</evidence>
<keyword evidence="10 13" id="KW-0786">Thiamine pyrophosphate</keyword>
<gene>
    <name evidence="18" type="ORF">A6035_11995</name>
</gene>
<proteinExistence type="inferred from homology"/>
<evidence type="ECO:0000256" key="10">
    <source>
        <dbReference type="ARBA" id="ARBA00023052"/>
    </source>
</evidence>
<comment type="similarity">
    <text evidence="5 13">Belongs to the TPP enzyme family.</text>
</comment>
<dbReference type="InterPro" id="IPR029061">
    <property type="entry name" value="THDP-binding"/>
</dbReference>
<dbReference type="Pfam" id="PF02776">
    <property type="entry name" value="TPP_enzyme_N"/>
    <property type="match status" value="1"/>
</dbReference>
<dbReference type="GO" id="GO:0003984">
    <property type="term" value="F:acetolactate synthase activity"/>
    <property type="evidence" value="ECO:0007669"/>
    <property type="project" value="UniProtKB-EC"/>
</dbReference>
<dbReference type="GO" id="GO:0005948">
    <property type="term" value="C:acetolactate synthase complex"/>
    <property type="evidence" value="ECO:0007669"/>
    <property type="project" value="TreeGrafter"/>
</dbReference>
<sequence>MDQSTSTGRLTPVEGHGGSHATAVAAAHGVRTMFTLSGAHVFPMYDAAAKEDHGIALLDVRHEQTAAFAAEATGKLTRSPGLAVLTAGPGVTNAVSAMAQASFSGAPMVVLGGRAPTGRWGTGSLQEFDHVPVVAPVTVSAETARDTADIAAATHRAFTAARTAHRGPAFLDVHMDHFFDRCASARPGPGYTDDGTPLGPSLGAAGDSAGAPEGAGPGCSASADRLPDTDAVDRIADLLVRAERPVLVLGSDVWADGAEDAALRCVETLGLPVIPNGMGRGIVPAGHRLLVGKARGMAFGGADVVIVVGTPLDFRLGYGVFGGKEGATPATVVHIADSPAQLSHHASPAVATAGDLELVLDALVESVERKARTGAGRPDWSGWAMSLREKADAAHAADLELFSAAADPIHPARIYGELLPRLAEDAVVIGDGGDFVSYAGKFIEPARPGNWLDPGPFGCLGAGLGAAIAARIARPSSQVVLLLGDGAAGFSLIDVDTLVRHRLPVVMVMGNNGAWGLEKGPMQMLYGYDVIADLAPRTRYDEVVRALGGAGEMVTDPAQIGPALDRAFASGVTYLVNVVTDVEAMYPRSTFGV</sequence>
<feature type="domain" description="Thiamine pyrophosphate enzyme central" evidence="15">
    <location>
        <begin position="232"/>
        <end position="363"/>
    </location>
</feature>
<dbReference type="Pfam" id="PF02775">
    <property type="entry name" value="TPP_enzyme_C"/>
    <property type="match status" value="1"/>
</dbReference>
<evidence type="ECO:0000256" key="14">
    <source>
        <dbReference type="SAM" id="MobiDB-lite"/>
    </source>
</evidence>
<dbReference type="AlphaFoldDB" id="A0A2S1RCG1"/>
<evidence type="ECO:0000256" key="2">
    <source>
        <dbReference type="ARBA" id="ARBA00001964"/>
    </source>
</evidence>
<dbReference type="PANTHER" id="PTHR18968:SF166">
    <property type="entry name" value="2-HYDROXYACYL-COA LYASE 2"/>
    <property type="match status" value="1"/>
</dbReference>
<keyword evidence="11" id="KW-0100">Branched-chain amino acid biosynthesis</keyword>
<dbReference type="SUPFAM" id="SSF52467">
    <property type="entry name" value="DHS-like NAD/FAD-binding domain"/>
    <property type="match status" value="1"/>
</dbReference>
<dbReference type="InterPro" id="IPR012000">
    <property type="entry name" value="Thiamin_PyroP_enz_cen_dom"/>
</dbReference>